<feature type="region of interest" description="Disordered" evidence="1">
    <location>
        <begin position="116"/>
        <end position="149"/>
    </location>
</feature>
<feature type="compositionally biased region" description="Polar residues" evidence="1">
    <location>
        <begin position="54"/>
        <end position="68"/>
    </location>
</feature>
<feature type="compositionally biased region" description="Acidic residues" evidence="1">
    <location>
        <begin position="88"/>
        <end position="102"/>
    </location>
</feature>
<proteinExistence type="predicted"/>
<feature type="compositionally biased region" description="Basic and acidic residues" evidence="1">
    <location>
        <begin position="321"/>
        <end position="352"/>
    </location>
</feature>
<organism evidence="2 3">
    <name type="scientific">Pyricularia oryzae</name>
    <name type="common">Rice blast fungus</name>
    <name type="synonym">Magnaporthe oryzae</name>
    <dbReference type="NCBI Taxonomy" id="318829"/>
    <lineage>
        <taxon>Eukaryota</taxon>
        <taxon>Fungi</taxon>
        <taxon>Dikarya</taxon>
        <taxon>Ascomycota</taxon>
        <taxon>Pezizomycotina</taxon>
        <taxon>Sordariomycetes</taxon>
        <taxon>Sordariomycetidae</taxon>
        <taxon>Magnaporthales</taxon>
        <taxon>Pyriculariaceae</taxon>
        <taxon>Pyricularia</taxon>
    </lineage>
</organism>
<dbReference type="Proteomes" id="UP000294847">
    <property type="component" value="Chromosome 2"/>
</dbReference>
<feature type="compositionally biased region" description="Basic and acidic residues" evidence="1">
    <location>
        <begin position="41"/>
        <end position="53"/>
    </location>
</feature>
<evidence type="ECO:0000313" key="3">
    <source>
        <dbReference type="Proteomes" id="UP000294847"/>
    </source>
</evidence>
<feature type="region of interest" description="Disordered" evidence="1">
    <location>
        <begin position="300"/>
        <end position="358"/>
    </location>
</feature>
<protein>
    <submittedName>
        <fullName evidence="2">Uncharacterized protein</fullName>
    </submittedName>
</protein>
<evidence type="ECO:0000256" key="1">
    <source>
        <dbReference type="SAM" id="MobiDB-lite"/>
    </source>
</evidence>
<gene>
    <name evidence="2" type="ORF">PoMZ_02192</name>
</gene>
<feature type="compositionally biased region" description="Polar residues" evidence="1">
    <location>
        <begin position="116"/>
        <end position="126"/>
    </location>
</feature>
<dbReference type="EMBL" id="CP034205">
    <property type="protein sequence ID" value="QBZ57268.1"/>
    <property type="molecule type" value="Genomic_DNA"/>
</dbReference>
<evidence type="ECO:0000313" key="2">
    <source>
        <dbReference type="EMBL" id="QBZ57268.1"/>
    </source>
</evidence>
<feature type="compositionally biased region" description="Basic and acidic residues" evidence="1">
    <location>
        <begin position="300"/>
        <end position="310"/>
    </location>
</feature>
<dbReference type="AlphaFoldDB" id="A0A4P7N447"/>
<reference evidence="2 3" key="1">
    <citation type="journal article" date="2019" name="Mol. Biol. Evol.">
        <title>Blast fungal genomes show frequent chromosomal changes, gene gains and losses, and effector gene turnover.</title>
        <authorList>
            <person name="Gomez Luciano L.B."/>
            <person name="Jason Tsai I."/>
            <person name="Chuma I."/>
            <person name="Tosa Y."/>
            <person name="Chen Y.H."/>
            <person name="Li J.Y."/>
            <person name="Li M.Y."/>
            <person name="Jade Lu M.Y."/>
            <person name="Nakayashiki H."/>
            <person name="Li W.H."/>
        </authorList>
    </citation>
    <scope>NUCLEOTIDE SEQUENCE [LARGE SCALE GENOMIC DNA]</scope>
    <source>
        <strain evidence="2">MZ5-1-6</strain>
    </source>
</reference>
<sequence>MPKNAHIDVDEVHSLINEVNSWHQPIVPPIEPGNWSQPRGGGDDADARTDDSKGTLTVQQYEGYTYDTTAAEASRGKYASYGGGGEGETGEDNNDGYEDDATCDCGYDDDVISQTTAWPESESSSVAGKPLSRYSQSTAPSHREVDPEQQADDLAVEEATRGPLLVCEFRDLCGCPEIFNSNETEAWIEHIGGHHLGYKFPAKSVCWFCDDQVFDSEVVDRKGKRTKKISSGEDKADKRERRAHAFRQRLEHVAWHIVDQRHYKYLHMRPDFRLMKHMHKHGLLDDETYNFAIAFEDARRPLSSPKPEKQRRIKTNPPDWEPPHKILERERKSQIIYDQPKEDRQLKKEKDSKKKRGS</sequence>
<feature type="region of interest" description="Disordered" evidence="1">
    <location>
        <begin position="24"/>
        <end position="102"/>
    </location>
</feature>
<accession>A0A4P7N447</accession>
<name>A0A4P7N447_PYROR</name>